<gene>
    <name evidence="1" type="ORF">ABID28_000052</name>
</gene>
<comment type="caution">
    <text evidence="1">The sequence shown here is derived from an EMBL/GenBank/DDBJ whole genome shotgun (WGS) entry which is preliminary data.</text>
</comment>
<keyword evidence="2" id="KW-1185">Reference proteome</keyword>
<evidence type="ECO:0008006" key="3">
    <source>
        <dbReference type="Google" id="ProtNLM"/>
    </source>
</evidence>
<reference evidence="1 2" key="1">
    <citation type="submission" date="2024-06" db="EMBL/GenBank/DDBJ databases">
        <title>Genomic Encyclopedia of Type Strains, Phase IV (KMG-IV): sequencing the most valuable type-strain genomes for metagenomic binning, comparative biology and taxonomic classification.</title>
        <authorList>
            <person name="Goeker M."/>
        </authorList>
    </citation>
    <scope>NUCLEOTIDE SEQUENCE [LARGE SCALE GENOMIC DNA]</scope>
    <source>
        <strain evidence="1 2">DSM 28302</strain>
    </source>
</reference>
<evidence type="ECO:0000313" key="2">
    <source>
        <dbReference type="Proteomes" id="UP001549037"/>
    </source>
</evidence>
<proteinExistence type="predicted"/>
<accession>A0ABV2JCB0</accession>
<dbReference type="RefSeq" id="WP_354366990.1">
    <property type="nucleotide sequence ID" value="NZ_JBEPLN010000001.1"/>
</dbReference>
<dbReference type="Proteomes" id="UP001549037">
    <property type="component" value="Unassembled WGS sequence"/>
</dbReference>
<name>A0ABV2JCB0_9STRE</name>
<sequence>MDYINLAITYGGFTSLDRVYLEGKLASLSPQEKLDMITPPPSVINAYFAELYQKQGPKAATDYYFELSKALQFFDSKPSFLERKPFVRLNLSGKAFGFAYQNDQEIAIIFSEKKEAHTASLCLEVAQIFPHYLVYQEEHQLKMSPIVFDQEVVEDLTPTTALLSHVKRLKGGILQITSFNQEEAISLSEQFKGQRYYQFHQHQSIIYIKE</sequence>
<dbReference type="EMBL" id="JBEPLN010000001">
    <property type="protein sequence ID" value="MET3633422.1"/>
    <property type="molecule type" value="Genomic_DNA"/>
</dbReference>
<evidence type="ECO:0000313" key="1">
    <source>
        <dbReference type="EMBL" id="MET3633422.1"/>
    </source>
</evidence>
<organism evidence="1 2">
    <name type="scientific">Streptococcus porcorum</name>
    <dbReference type="NCBI Taxonomy" id="701526"/>
    <lineage>
        <taxon>Bacteria</taxon>
        <taxon>Bacillati</taxon>
        <taxon>Bacillota</taxon>
        <taxon>Bacilli</taxon>
        <taxon>Lactobacillales</taxon>
        <taxon>Streptococcaceae</taxon>
        <taxon>Streptococcus</taxon>
    </lineage>
</organism>
<protein>
    <recommendedName>
        <fullName evidence="3">Cystathionine beta-lyase</fullName>
    </recommendedName>
</protein>